<protein>
    <submittedName>
        <fullName evidence="1">Uncharacterized protein</fullName>
    </submittedName>
</protein>
<dbReference type="AlphaFoldDB" id="A0A6L2J9J9"/>
<evidence type="ECO:0000313" key="1">
    <source>
        <dbReference type="EMBL" id="GEU33370.1"/>
    </source>
</evidence>
<organism evidence="1">
    <name type="scientific">Tanacetum cinerariifolium</name>
    <name type="common">Dalmatian daisy</name>
    <name type="synonym">Chrysanthemum cinerariifolium</name>
    <dbReference type="NCBI Taxonomy" id="118510"/>
    <lineage>
        <taxon>Eukaryota</taxon>
        <taxon>Viridiplantae</taxon>
        <taxon>Streptophyta</taxon>
        <taxon>Embryophyta</taxon>
        <taxon>Tracheophyta</taxon>
        <taxon>Spermatophyta</taxon>
        <taxon>Magnoliopsida</taxon>
        <taxon>eudicotyledons</taxon>
        <taxon>Gunneridae</taxon>
        <taxon>Pentapetalae</taxon>
        <taxon>asterids</taxon>
        <taxon>campanulids</taxon>
        <taxon>Asterales</taxon>
        <taxon>Asteraceae</taxon>
        <taxon>Asteroideae</taxon>
        <taxon>Anthemideae</taxon>
        <taxon>Anthemidinae</taxon>
        <taxon>Tanacetum</taxon>
    </lineage>
</organism>
<sequence>MEEFGNTNVVKHVTDPVENAKVRETEGVEGLGEPVENEFLGDNEMVYHVSAGTRIKFFIERSDSGYVMSESTRKRKRSDQDDVSCGYALIGSQSKRRRLNDEEVGGKDILDYVS</sequence>
<proteinExistence type="predicted"/>
<name>A0A6L2J9J9_TANCI</name>
<gene>
    <name evidence="1" type="ORF">Tci_005348</name>
</gene>
<dbReference type="EMBL" id="BKCJ010000456">
    <property type="protein sequence ID" value="GEU33370.1"/>
    <property type="molecule type" value="Genomic_DNA"/>
</dbReference>
<reference evidence="1" key="1">
    <citation type="journal article" date="2019" name="Sci. Rep.">
        <title>Draft genome of Tanacetum cinerariifolium, the natural source of mosquito coil.</title>
        <authorList>
            <person name="Yamashiro T."/>
            <person name="Shiraishi A."/>
            <person name="Satake H."/>
            <person name="Nakayama K."/>
        </authorList>
    </citation>
    <scope>NUCLEOTIDE SEQUENCE</scope>
</reference>
<accession>A0A6L2J9J9</accession>
<comment type="caution">
    <text evidence="1">The sequence shown here is derived from an EMBL/GenBank/DDBJ whole genome shotgun (WGS) entry which is preliminary data.</text>
</comment>